<name>A0ABP9HEW1_9ACTN</name>
<dbReference type="EMBL" id="BAABHS010000012">
    <property type="protein sequence ID" value="GAA4969330.1"/>
    <property type="molecule type" value="Genomic_DNA"/>
</dbReference>
<comment type="caution">
    <text evidence="5">The sequence shown here is derived from an EMBL/GenBank/DDBJ whole genome shotgun (WGS) entry which is preliminary data.</text>
</comment>
<dbReference type="Pfam" id="PF13399">
    <property type="entry name" value="LytR_C"/>
    <property type="match status" value="1"/>
</dbReference>
<evidence type="ECO:0000313" key="6">
    <source>
        <dbReference type="Proteomes" id="UP001500466"/>
    </source>
</evidence>
<dbReference type="Gene3D" id="3.40.630.190">
    <property type="entry name" value="LCP protein"/>
    <property type="match status" value="1"/>
</dbReference>
<evidence type="ECO:0008006" key="7">
    <source>
        <dbReference type="Google" id="ProtNLM"/>
    </source>
</evidence>
<dbReference type="InterPro" id="IPR004474">
    <property type="entry name" value="LytR_CpsA_psr"/>
</dbReference>
<feature type="compositionally biased region" description="Low complexity" evidence="2">
    <location>
        <begin position="444"/>
        <end position="460"/>
    </location>
</feature>
<feature type="region of interest" description="Disordered" evidence="2">
    <location>
        <begin position="444"/>
        <end position="489"/>
    </location>
</feature>
<feature type="domain" description="LytR/CpsA/Psr regulator C-terminal" evidence="4">
    <location>
        <begin position="358"/>
        <end position="441"/>
    </location>
</feature>
<dbReference type="Proteomes" id="UP001500466">
    <property type="component" value="Unassembled WGS sequence"/>
</dbReference>
<dbReference type="Pfam" id="PF03816">
    <property type="entry name" value="LytR_cpsA_psr"/>
    <property type="match status" value="1"/>
</dbReference>
<proteinExistence type="inferred from homology"/>
<evidence type="ECO:0000313" key="5">
    <source>
        <dbReference type="EMBL" id="GAA4969330.1"/>
    </source>
</evidence>
<feature type="domain" description="Cell envelope-related transcriptional attenuator" evidence="3">
    <location>
        <begin position="73"/>
        <end position="242"/>
    </location>
</feature>
<sequence length="489" mass="50582">MLLTALAFVVLLASGAAWLYFRLNGDIRTFSGDGVQQDRPPDTSPGRNVLIMGSDSRSGDNAKFGGGKGDVGRSDTTLLLHVYADGKHAVAVSIPRDTIVDMPSCRKPDGTWTRPQSNVMFNDAFSVGNTASGNPACTQNTVEKLTGLRIDHTIVVDFAGFAAMTSAVGGIEVCLPKEVFEGDLNPNKGSRGQLVFPKGKQTVSGQKALDYVRLRHGIGDGSDIGRIKRQQAFVSSLVKRIKGQGLDPTTLLPLAEAAAKSMTVDPGLGSVQKLLSFALDLKGIDLHNTKFVTLPWRYQGEHVAVVHPAADALWAALHDDRTLDNEDAGNGAAKPAALTPAPPATPTPGASPVDGTGIQVSVYNGTATPGLAGRAADLLRAEGFTVATIGTAPAPDRTATVVEYPPTHADQAQIVASAFPGAELRPSTRAPGIRVTVGSVFADTPAAPAPGASGSDAASPEPAPTAVPPSVAQDARSADDDACSNLSYG</sequence>
<organism evidence="5 6">
    <name type="scientific">Yinghuangia aomiensis</name>
    <dbReference type="NCBI Taxonomy" id="676205"/>
    <lineage>
        <taxon>Bacteria</taxon>
        <taxon>Bacillati</taxon>
        <taxon>Actinomycetota</taxon>
        <taxon>Actinomycetes</taxon>
        <taxon>Kitasatosporales</taxon>
        <taxon>Streptomycetaceae</taxon>
        <taxon>Yinghuangia</taxon>
    </lineage>
</organism>
<dbReference type="NCBIfam" id="TIGR00350">
    <property type="entry name" value="lytR_cpsA_psr"/>
    <property type="match status" value="1"/>
</dbReference>
<dbReference type="InterPro" id="IPR050922">
    <property type="entry name" value="LytR/CpsA/Psr_CW_biosynth"/>
</dbReference>
<accession>A0ABP9HEW1</accession>
<evidence type="ECO:0000259" key="4">
    <source>
        <dbReference type="Pfam" id="PF13399"/>
    </source>
</evidence>
<comment type="similarity">
    <text evidence="1">Belongs to the LytR/CpsA/Psr (LCP) family.</text>
</comment>
<evidence type="ECO:0000259" key="3">
    <source>
        <dbReference type="Pfam" id="PF03816"/>
    </source>
</evidence>
<gene>
    <name evidence="5" type="ORF">GCM10023205_38240</name>
</gene>
<reference evidence="6" key="1">
    <citation type="journal article" date="2019" name="Int. J. Syst. Evol. Microbiol.">
        <title>The Global Catalogue of Microorganisms (GCM) 10K type strain sequencing project: providing services to taxonomists for standard genome sequencing and annotation.</title>
        <authorList>
            <consortium name="The Broad Institute Genomics Platform"/>
            <consortium name="The Broad Institute Genome Sequencing Center for Infectious Disease"/>
            <person name="Wu L."/>
            <person name="Ma J."/>
        </authorList>
    </citation>
    <scope>NUCLEOTIDE SEQUENCE [LARGE SCALE GENOMIC DNA]</scope>
    <source>
        <strain evidence="6">JCM 17986</strain>
    </source>
</reference>
<feature type="region of interest" description="Disordered" evidence="2">
    <location>
        <begin position="324"/>
        <end position="353"/>
    </location>
</feature>
<keyword evidence="6" id="KW-1185">Reference proteome</keyword>
<dbReference type="PANTHER" id="PTHR33392">
    <property type="entry name" value="POLYISOPRENYL-TEICHOIC ACID--PEPTIDOGLYCAN TEICHOIC ACID TRANSFERASE TAGU"/>
    <property type="match status" value="1"/>
</dbReference>
<evidence type="ECO:0000256" key="2">
    <source>
        <dbReference type="SAM" id="MobiDB-lite"/>
    </source>
</evidence>
<dbReference type="Gene3D" id="3.30.70.2390">
    <property type="match status" value="1"/>
</dbReference>
<protein>
    <recommendedName>
        <fullName evidence="7">Transcriptional attenuator, LytR family</fullName>
    </recommendedName>
</protein>
<evidence type="ECO:0000256" key="1">
    <source>
        <dbReference type="ARBA" id="ARBA00006068"/>
    </source>
</evidence>
<dbReference type="PANTHER" id="PTHR33392:SF6">
    <property type="entry name" value="POLYISOPRENYL-TEICHOIC ACID--PEPTIDOGLYCAN TEICHOIC ACID TRANSFERASE TAGU"/>
    <property type="match status" value="1"/>
</dbReference>
<dbReference type="InterPro" id="IPR027381">
    <property type="entry name" value="LytR/CpsA/Psr_C"/>
</dbReference>